<gene>
    <name evidence="2" type="ORF">GSOID_T00018238001</name>
</gene>
<evidence type="ECO:0000256" key="1">
    <source>
        <dbReference type="SAM" id="SignalP"/>
    </source>
</evidence>
<accession>E4Y3X5</accession>
<proteinExistence type="predicted"/>
<organism evidence="2">
    <name type="scientific">Oikopleura dioica</name>
    <name type="common">Tunicate</name>
    <dbReference type="NCBI Taxonomy" id="34765"/>
    <lineage>
        <taxon>Eukaryota</taxon>
        <taxon>Metazoa</taxon>
        <taxon>Chordata</taxon>
        <taxon>Tunicata</taxon>
        <taxon>Appendicularia</taxon>
        <taxon>Copelata</taxon>
        <taxon>Oikopleuridae</taxon>
        <taxon>Oikopleura</taxon>
    </lineage>
</organism>
<evidence type="ECO:0000313" key="2">
    <source>
        <dbReference type="EMBL" id="CBY30373.1"/>
    </source>
</evidence>
<dbReference type="EMBL" id="FN654275">
    <property type="protein sequence ID" value="CBY30373.1"/>
    <property type="molecule type" value="Genomic_DNA"/>
</dbReference>
<feature type="chain" id="PRO_5012949004" evidence="1">
    <location>
        <begin position="16"/>
        <end position="313"/>
    </location>
</feature>
<dbReference type="Proteomes" id="UP000011014">
    <property type="component" value="Unassembled WGS sequence"/>
</dbReference>
<name>E4Y3X5_OIKDI</name>
<reference evidence="2" key="1">
    <citation type="journal article" date="2010" name="Science">
        <title>Plasticity of animal genome architecture unmasked by rapid evolution of a pelagic tunicate.</title>
        <authorList>
            <person name="Denoeud F."/>
            <person name="Henriet S."/>
            <person name="Mungpakdee S."/>
            <person name="Aury J.M."/>
            <person name="Da Silva C."/>
            <person name="Brinkmann H."/>
            <person name="Mikhaleva J."/>
            <person name="Olsen L.C."/>
            <person name="Jubin C."/>
            <person name="Canestro C."/>
            <person name="Bouquet J.M."/>
            <person name="Danks G."/>
            <person name="Poulain J."/>
            <person name="Campsteijn C."/>
            <person name="Adamski M."/>
            <person name="Cross I."/>
            <person name="Yadetie F."/>
            <person name="Muffato M."/>
            <person name="Louis A."/>
            <person name="Butcher S."/>
            <person name="Tsagkogeorga G."/>
            <person name="Konrad A."/>
            <person name="Singh S."/>
            <person name="Jensen M.F."/>
            <person name="Cong E.H."/>
            <person name="Eikeseth-Otteraa H."/>
            <person name="Noel B."/>
            <person name="Anthouard V."/>
            <person name="Porcel B.M."/>
            <person name="Kachouri-Lafond R."/>
            <person name="Nishino A."/>
            <person name="Ugolini M."/>
            <person name="Chourrout P."/>
            <person name="Nishida H."/>
            <person name="Aasland R."/>
            <person name="Huzurbazar S."/>
            <person name="Westhof E."/>
            <person name="Delsuc F."/>
            <person name="Lehrach H."/>
            <person name="Reinhardt R."/>
            <person name="Weissenbach J."/>
            <person name="Roy S.W."/>
            <person name="Artiguenave F."/>
            <person name="Postlethwait J.H."/>
            <person name="Manak J.R."/>
            <person name="Thompson E.M."/>
            <person name="Jaillon O."/>
            <person name="Du Pasquier L."/>
            <person name="Boudinot P."/>
            <person name="Liberles D.A."/>
            <person name="Volff J.N."/>
            <person name="Philippe H."/>
            <person name="Lenhard B."/>
            <person name="Roest Crollius H."/>
            <person name="Wincker P."/>
            <person name="Chourrout D."/>
        </authorList>
    </citation>
    <scope>NUCLEOTIDE SEQUENCE [LARGE SCALE GENOMIC DNA]</scope>
</reference>
<feature type="signal peptide" evidence="1">
    <location>
        <begin position="1"/>
        <end position="15"/>
    </location>
</feature>
<keyword evidence="1" id="KW-0732">Signal</keyword>
<dbReference type="AlphaFoldDB" id="E4Y3X5"/>
<sequence length="313" mass="33642">MKIIIFFLTLTFACPEKWVEDASSGICVPAGAFNFVCNSDGTASLTLELEHFYRDLPDDKSALESSLQLNDGWSRRHSSVHDVNLFKKTTSLSFSQKIAEKIIGSYTIGASALGITTVSISDTTIVTHDAGVLSYTIECFYDSSMSIEIGAIEIRSEDDPVDGGDDTTALEFTATLQKGDAFGNFMDASSWTIGDTVQVVVNKPADLTGVLVSLESCSTYSDDGYSADKIYITHSTCVNDHISASLVDSSSTVRFDAFMYENSGTNSTILECNIQVCVSSDGKNADLADCGEIIIENENSALLNADANNLTCD</sequence>
<protein>
    <submittedName>
        <fullName evidence="2">Uncharacterized protein</fullName>
    </submittedName>
</protein>